<gene>
    <name evidence="2" type="ORF">TELCIR_01670</name>
</gene>
<sequence length="189" mass="20591">MSILLPRLAPEHHHRSIVTTQPRVASAIHVIISQHAATTICFRCVVVPLSMPHVCAGNAFDKDMLAILAVVLTVLAVTVLTTIFFVPTPAEDSTIPLFEEETIYQAAPVPPHGAHHVVTREVHLVKGDHRGPLSAQVLLHPDVPMTEVPHRVIEGHIGLNGHNIIPFASDLLFVTVYLLVEIPPDETVT</sequence>
<proteinExistence type="predicted"/>
<evidence type="ECO:0000313" key="2">
    <source>
        <dbReference type="EMBL" id="PIO76276.1"/>
    </source>
</evidence>
<evidence type="ECO:0000313" key="3">
    <source>
        <dbReference type="Proteomes" id="UP000230423"/>
    </source>
</evidence>
<dbReference type="AlphaFoldDB" id="A0A2G9V1J8"/>
<protein>
    <submittedName>
        <fullName evidence="2">Uncharacterized protein</fullName>
    </submittedName>
</protein>
<accession>A0A2G9V1J8</accession>
<organism evidence="2 3">
    <name type="scientific">Teladorsagia circumcincta</name>
    <name type="common">Brown stomach worm</name>
    <name type="synonym">Ostertagia circumcincta</name>
    <dbReference type="NCBI Taxonomy" id="45464"/>
    <lineage>
        <taxon>Eukaryota</taxon>
        <taxon>Metazoa</taxon>
        <taxon>Ecdysozoa</taxon>
        <taxon>Nematoda</taxon>
        <taxon>Chromadorea</taxon>
        <taxon>Rhabditida</taxon>
        <taxon>Rhabditina</taxon>
        <taxon>Rhabditomorpha</taxon>
        <taxon>Strongyloidea</taxon>
        <taxon>Trichostrongylidae</taxon>
        <taxon>Teladorsagia</taxon>
    </lineage>
</organism>
<evidence type="ECO:0000256" key="1">
    <source>
        <dbReference type="SAM" id="Phobius"/>
    </source>
</evidence>
<dbReference type="Proteomes" id="UP000230423">
    <property type="component" value="Unassembled WGS sequence"/>
</dbReference>
<keyword evidence="3" id="KW-1185">Reference proteome</keyword>
<keyword evidence="1" id="KW-0472">Membrane</keyword>
<keyword evidence="1" id="KW-0812">Transmembrane</keyword>
<name>A0A2G9V1J8_TELCI</name>
<feature type="transmembrane region" description="Helical" evidence="1">
    <location>
        <begin position="65"/>
        <end position="86"/>
    </location>
</feature>
<reference evidence="2 3" key="1">
    <citation type="submission" date="2015-09" db="EMBL/GenBank/DDBJ databases">
        <title>Draft genome of the parasitic nematode Teladorsagia circumcincta isolate WARC Sus (inbred).</title>
        <authorList>
            <person name="Mitreva M."/>
        </authorList>
    </citation>
    <scope>NUCLEOTIDE SEQUENCE [LARGE SCALE GENOMIC DNA]</scope>
    <source>
        <strain evidence="2 3">S</strain>
    </source>
</reference>
<dbReference type="EMBL" id="KZ345065">
    <property type="protein sequence ID" value="PIO76276.1"/>
    <property type="molecule type" value="Genomic_DNA"/>
</dbReference>
<keyword evidence="1" id="KW-1133">Transmembrane helix</keyword>